<proteinExistence type="predicted"/>
<dbReference type="EMBL" id="FNHH01000004">
    <property type="protein sequence ID" value="SDL97468.1"/>
    <property type="molecule type" value="Genomic_DNA"/>
</dbReference>
<dbReference type="OrthoDB" id="675330at2"/>
<feature type="chain" id="PRO_5011770409" description="LTXXQ motif family protein" evidence="1">
    <location>
        <begin position="25"/>
        <end position="145"/>
    </location>
</feature>
<dbReference type="RefSeq" id="WP_143007694.1">
    <property type="nucleotide sequence ID" value="NZ_FNHH01000004.1"/>
</dbReference>
<evidence type="ECO:0000256" key="1">
    <source>
        <dbReference type="SAM" id="SignalP"/>
    </source>
</evidence>
<dbReference type="Proteomes" id="UP000199226">
    <property type="component" value="Unassembled WGS sequence"/>
</dbReference>
<reference evidence="3" key="1">
    <citation type="submission" date="2016-10" db="EMBL/GenBank/DDBJ databases">
        <authorList>
            <person name="Varghese N."/>
            <person name="Submissions S."/>
        </authorList>
    </citation>
    <scope>NUCLEOTIDE SEQUENCE [LARGE SCALE GENOMIC DNA]</scope>
    <source>
        <strain evidence="3">DSM 24536</strain>
    </source>
</reference>
<accession>A0A1G9PFC2</accession>
<sequence length="145" mass="17384">MNGKLKKGIWSIIFCMTLSASLFAQDHRERYEQIEAIKVAFITKKLDLTTDEAQKFWPVYNNYQKELMELMKKRREDRQKADIAPNDKINADLAYESKMLDLKKKYKKLYSRAIPAEKILLLYQAEREFREHLIKQLNHRRKSSN</sequence>
<keyword evidence="3" id="KW-1185">Reference proteome</keyword>
<feature type="signal peptide" evidence="1">
    <location>
        <begin position="1"/>
        <end position="24"/>
    </location>
</feature>
<gene>
    <name evidence="2" type="ORF">SAMN05421813_104109</name>
</gene>
<dbReference type="AlphaFoldDB" id="A0A1G9PFC2"/>
<organism evidence="2 3">
    <name type="scientific">Daejeonella rubra</name>
    <dbReference type="NCBI Taxonomy" id="990371"/>
    <lineage>
        <taxon>Bacteria</taxon>
        <taxon>Pseudomonadati</taxon>
        <taxon>Bacteroidota</taxon>
        <taxon>Sphingobacteriia</taxon>
        <taxon>Sphingobacteriales</taxon>
        <taxon>Sphingobacteriaceae</taxon>
        <taxon>Daejeonella</taxon>
    </lineage>
</organism>
<protein>
    <recommendedName>
        <fullName evidence="4">LTXXQ motif family protein</fullName>
    </recommendedName>
</protein>
<dbReference type="STRING" id="990371.SAMN05421813_104109"/>
<evidence type="ECO:0008006" key="4">
    <source>
        <dbReference type="Google" id="ProtNLM"/>
    </source>
</evidence>
<keyword evidence="1" id="KW-0732">Signal</keyword>
<evidence type="ECO:0000313" key="2">
    <source>
        <dbReference type="EMBL" id="SDL97468.1"/>
    </source>
</evidence>
<evidence type="ECO:0000313" key="3">
    <source>
        <dbReference type="Proteomes" id="UP000199226"/>
    </source>
</evidence>
<name>A0A1G9PFC2_9SPHI</name>